<feature type="domain" description="Integrase catalytic" evidence="8">
    <location>
        <begin position="700"/>
        <end position="789"/>
    </location>
</feature>
<feature type="compositionally biased region" description="Polar residues" evidence="7">
    <location>
        <begin position="834"/>
        <end position="849"/>
    </location>
</feature>
<dbReference type="InterPro" id="IPR013103">
    <property type="entry name" value="RVT_2"/>
</dbReference>
<organism evidence="9">
    <name type="scientific">Tanacetum cinerariifolium</name>
    <name type="common">Dalmatian daisy</name>
    <name type="synonym">Chrysanthemum cinerariifolium</name>
    <dbReference type="NCBI Taxonomy" id="118510"/>
    <lineage>
        <taxon>Eukaryota</taxon>
        <taxon>Viridiplantae</taxon>
        <taxon>Streptophyta</taxon>
        <taxon>Embryophyta</taxon>
        <taxon>Tracheophyta</taxon>
        <taxon>Spermatophyta</taxon>
        <taxon>Magnoliopsida</taxon>
        <taxon>eudicotyledons</taxon>
        <taxon>Gunneridae</taxon>
        <taxon>Pentapetalae</taxon>
        <taxon>asterids</taxon>
        <taxon>campanulids</taxon>
        <taxon>Asterales</taxon>
        <taxon>Asteraceae</taxon>
        <taxon>Asteroideae</taxon>
        <taxon>Anthemideae</taxon>
        <taxon>Anthemidinae</taxon>
        <taxon>Tanacetum</taxon>
    </lineage>
</organism>
<dbReference type="CDD" id="cd00303">
    <property type="entry name" value="retropepsin_like"/>
    <property type="match status" value="1"/>
</dbReference>
<dbReference type="Gene3D" id="3.30.70.270">
    <property type="match status" value="3"/>
</dbReference>
<dbReference type="PANTHER" id="PTHR37984">
    <property type="entry name" value="PROTEIN CBG26694"/>
    <property type="match status" value="1"/>
</dbReference>
<accession>A0A6L2N5M9</accession>
<dbReference type="EMBL" id="BKCJ010008281">
    <property type="protein sequence ID" value="GEU81448.1"/>
    <property type="molecule type" value="Genomic_DNA"/>
</dbReference>
<keyword evidence="4" id="KW-0378">Hydrolase</keyword>
<keyword evidence="2" id="KW-0548">Nucleotidyltransferase</keyword>
<keyword evidence="9" id="KW-0695">RNA-directed DNA polymerase</keyword>
<dbReference type="Pfam" id="PF00665">
    <property type="entry name" value="rve"/>
    <property type="match status" value="1"/>
</dbReference>
<evidence type="ECO:0000259" key="8">
    <source>
        <dbReference type="PROSITE" id="PS50994"/>
    </source>
</evidence>
<dbReference type="Pfam" id="PF08284">
    <property type="entry name" value="RVP_2"/>
    <property type="match status" value="1"/>
</dbReference>
<feature type="region of interest" description="Disordered" evidence="7">
    <location>
        <begin position="1379"/>
        <end position="1398"/>
    </location>
</feature>
<dbReference type="SUPFAM" id="SSF53098">
    <property type="entry name" value="Ribonuclease H-like"/>
    <property type="match status" value="1"/>
</dbReference>
<feature type="region of interest" description="Disordered" evidence="7">
    <location>
        <begin position="1732"/>
        <end position="1772"/>
    </location>
</feature>
<feature type="coiled-coil region" evidence="6">
    <location>
        <begin position="1638"/>
        <end position="1665"/>
    </location>
</feature>
<dbReference type="InterPro" id="IPR043502">
    <property type="entry name" value="DNA/RNA_pol_sf"/>
</dbReference>
<evidence type="ECO:0000256" key="3">
    <source>
        <dbReference type="ARBA" id="ARBA00022722"/>
    </source>
</evidence>
<dbReference type="PROSITE" id="PS50994">
    <property type="entry name" value="INTEGRASE"/>
    <property type="match status" value="1"/>
</dbReference>
<gene>
    <name evidence="9" type="ORF">Tci_053426</name>
</gene>
<evidence type="ECO:0000256" key="6">
    <source>
        <dbReference type="SAM" id="Coils"/>
    </source>
</evidence>
<dbReference type="Pfam" id="PF03732">
    <property type="entry name" value="Retrotrans_gag"/>
    <property type="match status" value="1"/>
</dbReference>
<sequence length="2775" mass="311573">MKRTRRDHDGRVIILLPTTAKEHIAVQMESKARTTLIQSIPDDHIADFHYMDDARDIWNAVKARFGGGLELLSFDDLYYKLNTLEVDVKGYSTFSSSQSVGPSHSAFVSATSTSKKMSYGDSPNYYSTITYSVPSNSKTGAKGGNDKQRYSSFKIKEIGKKEEDSKALITVDTLVDWTNHDSESDGVITAKKFGMIAGCDSEDAIKEGPAKLYNLITGANSEEANTTCDAGEFALMGVTSESPVRGGGTAFILSVLANLWKIDDILIYSKNEKEHEKHLKAILGLLMEEKLYAKFSKCEFWIPKIQFLGHVIDNRGIHVDPAKIESVKDWASPKTPTEIRQFLGLVGYYRRFIEGFLKIAKSMTKLTQKAIKFDCGKKEENAFQLIKQKLCSAPILALPEGSEDFVVYCDASHKGLGVVLMQREKCTVFTDHKSLQHILDKKDLNMRQRRWLELLSDYDCDIHYHPGKANVVVDALSLFTDHKSLKYILDQKELNMRQRRWIELLSDYDCEIRYHPGKENPFSATEDDGIFDSGCSRSMTGRITGKRTIRTPTMDFENVYYVKELQQFILFSISQICDKKNQVLFTDVECLVLSKDFKLLDDSMVVLKVPRKHNLYTINLNDLCPMGNLACLVAHASFDESVKWHRRMAHVNYKNMNRLVKGNLVKGLPPKLFKNGYTCVACCKGKQHKASYKTINAVSSIYEPLQLLHMDLFEPTSIRSIDHKYYCLVITDDYSRFCWVFFLAHKDETYPILKDFINLVENQLNKKVKAIRYDNGTEFKNAHMIKLCRVLVPSPHNKTPYALLTGNILSVSHFKPFGCHVTILSISDHLANQSAGTQGATTNSVGTPDTDSDSDCDEQVIITPPSAKPVPPGCIPVPTGKVPVPTSSLPVPTGSVPVPVDATKVSTDDVPVYTSSSTDSIFDDKPTTRFPCPSDLGNHDPSPGIFSYSSYDDEFGAALNNVASSVEVSPVATKQINTIHPQSLIIMDPTSAVQTSKVKQNTPGDSAFISYIFDQQRDNHTDFQHCLFACFLSQVEIRSVAQALEDPSWVDAMQEEMQQFKFQNVWVLVDLPVEAIRLFLAFASYMGFLVYQMDVKSAFLYERINEEVYVTQPKGFVDPQHPKKVYKAWCDEFEALMKGEFQMSVMGKLTFFLGLQVQQRPDGIFIHQDKYVQEILNKFDLGSVRIATTSYEATKPKSKNKSDSPVNIHLYRSMIVKKIFKYLKGQPKLGLWYPKESPLVLEAYSDSDYAGANKDRKSTTGGSEYVVAANCYGRVLWIQNQLLDYGYALTTNPIIFDSLVKQFWSTATLRAPELGPPAILAIIDKTSYTITKDLVRSRLQLADDGGYPMPLLPAMLLQAQAGEGAEVAKQAVPYPMHVPNQSPAHFPTPPRPQPSDPVALVLEHGHNSDPHTASVSHSHETDAGPFITVKDAPMGGDFHTSPPRSSHAPPAGQPSGGEEDPITLTALSSIVSNLVHKVHTLESELQDYKKLFKDIVGKLVKKVKTLEVKLKTKKRKMVVSNSDQEDGNTQDVDLDALRALANAAVTVDSDIPYGNTSQIPDASLSVPTVGPPGTSGVPPSASDVPTGSPTVPTDVLSRADLTGVSSKGKSLMVKEDIPVRARTFKQMEDDRLGEEAAKRFHNEEMAQMERQKAELQRKRQRDVLDSAIYYNEADWLNIRAQAEANASLSKTLLGDDMSEDNFRARMAALIKKKRQALAEQFRTLKRPGPVLEEPFFKRPKSPEAPTLSMPGVPISPVVSSPPSSHTRRKSIGQKHILKPKSTLPKLDLHTDAQTFIKVVVDEDSNDEVIPAWFVVVGWEVLPTPLGEINALYHIDGSTKHFTTLRQILHMVDRQDLVKLYGLVVQCYENHHAARAGLILWGDLQVLFDSHGAGKGSCVWQNQNLWEIRSWRLYTLSNVHVLETVSGEVLSMFTNVSYPLSVKLMERMLMHKLEIDSDIVGNDMTIADVIVPTGRYVVPTGRVIVPTSRYVVPIGRVIVATGMYVVPAALRYTSHHLDHFTSGSSSSHSSSDHSSYGHCSSGHSLSEHTLPDTTDANSSTPPRFVHPPLARTPQCSEAYLRWRSALLSTMYPPTKSESSARDSFFESSARPSLNRCRSPAVTITSSIHTTRALVPSHDNLLSPEDSVEEDIDTDVVDVEEEVEDEVKSIDRGTMVVGLDVVVEIDIPDEDIETGQRELEARSLIAGGERASLLEQVASLEKSYARLRSTMMMEIFRADRFQRCIRFMENELRQICRFRYYDRMRSRRLETFTVRRLETLAAYEATRAANALEAENQSQRVVTAIMEMGEMEMVKMEMVKMKIVEMEIQMRIIGMLGLLLESRTIRTEVAFAMSWRELMKLMAKVYCSINEIQKIESELWNLTVKNNDLAAYTQRFQELTMMNVITAEPMRLQDAVRITNNLMDQKLKGYTVKNAENKRRAMHYEIWEVQQGWTFDPGLSDCPKLKDQNRRNKARNKNGVGKSRGKAYVLGGGDTNPDSNVVKGTFILNKYYAFVLFDSGIDRSFMSTTFSTLIDITPDTLDVSYAVELADRRVSKTNTILRGCTLGLLGHPFNIDLMPVELSRFNVIIGMDYLANHHAVIVCDEKIMRIPYGDEVLIVQGDRGEKGKKSKLSIISCTKTQKVLKEDVPKTSFKTRYGHYEFQVMLFGLTNPSTISKQMMKPTKKNVKYDWSEKEEAAFQLLKQKLCSAPILALPEGSVCGLLRCFSKRVEHSFDAKEKDQKELNMRQRRWLELLSEYDCEIRYHPGKENVVADALS</sequence>
<feature type="compositionally biased region" description="Low complexity" evidence="7">
    <location>
        <begin position="1565"/>
        <end position="1580"/>
    </location>
</feature>
<dbReference type="InterPro" id="IPR001584">
    <property type="entry name" value="Integrase_cat-core"/>
</dbReference>
<dbReference type="InterPro" id="IPR025724">
    <property type="entry name" value="GAG-pre-integrase_dom"/>
</dbReference>
<feature type="region of interest" description="Disordered" evidence="7">
    <location>
        <begin position="2020"/>
        <end position="2069"/>
    </location>
</feature>
<evidence type="ECO:0000256" key="1">
    <source>
        <dbReference type="ARBA" id="ARBA00022679"/>
    </source>
</evidence>
<dbReference type="Gene3D" id="2.40.70.10">
    <property type="entry name" value="Acid Proteases"/>
    <property type="match status" value="1"/>
</dbReference>
<evidence type="ECO:0000313" key="9">
    <source>
        <dbReference type="EMBL" id="GEU81448.1"/>
    </source>
</evidence>
<keyword evidence="3" id="KW-0540">Nuclease</keyword>
<dbReference type="InterPro" id="IPR005162">
    <property type="entry name" value="Retrotrans_gag_dom"/>
</dbReference>
<dbReference type="GO" id="GO:0003676">
    <property type="term" value="F:nucleic acid binding"/>
    <property type="evidence" value="ECO:0007669"/>
    <property type="project" value="InterPro"/>
</dbReference>
<dbReference type="Pfam" id="PF13976">
    <property type="entry name" value="gag_pre-integrs"/>
    <property type="match status" value="1"/>
</dbReference>
<feature type="compositionally biased region" description="Low complexity" evidence="7">
    <location>
        <begin position="2021"/>
        <end position="2043"/>
    </location>
</feature>
<name>A0A6L2N5M9_TANCI</name>
<reference evidence="9" key="1">
    <citation type="journal article" date="2019" name="Sci. Rep.">
        <title>Draft genome of Tanacetum cinerariifolium, the natural source of mosquito coil.</title>
        <authorList>
            <person name="Yamashiro T."/>
            <person name="Shiraishi A."/>
            <person name="Satake H."/>
            <person name="Nakayama K."/>
        </authorList>
    </citation>
    <scope>NUCLEOTIDE SEQUENCE</scope>
</reference>
<dbReference type="Pfam" id="PF17919">
    <property type="entry name" value="RT_RNaseH_2"/>
    <property type="match status" value="1"/>
</dbReference>
<feature type="region of interest" description="Disordered" evidence="7">
    <location>
        <begin position="834"/>
        <end position="855"/>
    </location>
</feature>
<dbReference type="InterPro" id="IPR050951">
    <property type="entry name" value="Retrovirus_Pol_polyprotein"/>
</dbReference>
<feature type="region of interest" description="Disordered" evidence="7">
    <location>
        <begin position="1556"/>
        <end position="1592"/>
    </location>
</feature>
<feature type="compositionally biased region" description="Pro residues" evidence="7">
    <location>
        <begin position="1386"/>
        <end position="1395"/>
    </location>
</feature>
<dbReference type="FunFam" id="3.30.70.270:FF:000020">
    <property type="entry name" value="Transposon Tf2-6 polyprotein-like Protein"/>
    <property type="match status" value="1"/>
</dbReference>
<dbReference type="Gene3D" id="3.30.420.10">
    <property type="entry name" value="Ribonuclease H-like superfamily/Ribonuclease H"/>
    <property type="match status" value="1"/>
</dbReference>
<comment type="caution">
    <text evidence="9">The sequence shown here is derived from an EMBL/GenBank/DDBJ whole genome shotgun (WGS) entry which is preliminary data.</text>
</comment>
<dbReference type="GO" id="GO:0015074">
    <property type="term" value="P:DNA integration"/>
    <property type="evidence" value="ECO:0007669"/>
    <property type="project" value="InterPro"/>
</dbReference>
<keyword evidence="4" id="KW-0255">Endonuclease</keyword>
<keyword evidence="5" id="KW-0511">Multifunctional enzyme</keyword>
<protein>
    <submittedName>
        <fullName evidence="9">Putative reverse transcriptase domain-containing protein</fullName>
    </submittedName>
</protein>
<dbReference type="InterPro" id="IPR036397">
    <property type="entry name" value="RNaseH_sf"/>
</dbReference>
<dbReference type="InterPro" id="IPR012337">
    <property type="entry name" value="RNaseH-like_sf"/>
</dbReference>
<keyword evidence="6" id="KW-0175">Coiled coil</keyword>
<dbReference type="CDD" id="cd09274">
    <property type="entry name" value="RNase_HI_RT_Ty3"/>
    <property type="match status" value="1"/>
</dbReference>
<dbReference type="GO" id="GO:0003964">
    <property type="term" value="F:RNA-directed DNA polymerase activity"/>
    <property type="evidence" value="ECO:0007669"/>
    <property type="project" value="UniProtKB-KW"/>
</dbReference>
<feature type="region of interest" description="Disordered" evidence="7">
    <location>
        <begin position="1403"/>
        <end position="1461"/>
    </location>
</feature>
<dbReference type="InterPro" id="IPR041577">
    <property type="entry name" value="RT_RNaseH_2"/>
</dbReference>
<dbReference type="InterPro" id="IPR021109">
    <property type="entry name" value="Peptidase_aspartic_dom_sf"/>
</dbReference>
<dbReference type="InterPro" id="IPR043128">
    <property type="entry name" value="Rev_trsase/Diguanyl_cyclase"/>
</dbReference>
<evidence type="ECO:0000256" key="2">
    <source>
        <dbReference type="ARBA" id="ARBA00022695"/>
    </source>
</evidence>
<evidence type="ECO:0000256" key="7">
    <source>
        <dbReference type="SAM" id="MobiDB-lite"/>
    </source>
</evidence>
<evidence type="ECO:0000256" key="5">
    <source>
        <dbReference type="ARBA" id="ARBA00023268"/>
    </source>
</evidence>
<dbReference type="Pfam" id="PF07727">
    <property type="entry name" value="RVT_2"/>
    <property type="match status" value="1"/>
</dbReference>
<feature type="compositionally biased region" description="Low complexity" evidence="7">
    <location>
        <begin position="1750"/>
        <end position="1764"/>
    </location>
</feature>
<keyword evidence="1" id="KW-0808">Transferase</keyword>
<dbReference type="PANTHER" id="PTHR37984:SF5">
    <property type="entry name" value="PROTEIN NYNRIN-LIKE"/>
    <property type="match status" value="1"/>
</dbReference>
<dbReference type="GO" id="GO:0004519">
    <property type="term" value="F:endonuclease activity"/>
    <property type="evidence" value="ECO:0007669"/>
    <property type="project" value="UniProtKB-KW"/>
</dbReference>
<dbReference type="SUPFAM" id="SSF56672">
    <property type="entry name" value="DNA/RNA polymerases"/>
    <property type="match status" value="2"/>
</dbReference>
<proteinExistence type="predicted"/>
<feature type="compositionally biased region" description="Polar residues" evidence="7">
    <location>
        <begin position="2050"/>
        <end position="2060"/>
    </location>
</feature>
<evidence type="ECO:0000256" key="4">
    <source>
        <dbReference type="ARBA" id="ARBA00022759"/>
    </source>
</evidence>